<evidence type="ECO:0000313" key="4">
    <source>
        <dbReference type="EMBL" id="CUS11122.1"/>
    </source>
</evidence>
<protein>
    <recommendedName>
        <fullName evidence="3">DUF676 domain-containing protein</fullName>
    </recommendedName>
</protein>
<dbReference type="Gene3D" id="3.40.50.1820">
    <property type="entry name" value="alpha/beta hydrolase"/>
    <property type="match status" value="1"/>
</dbReference>
<feature type="compositionally biased region" description="Pro residues" evidence="2">
    <location>
        <begin position="524"/>
        <end position="542"/>
    </location>
</feature>
<comment type="similarity">
    <text evidence="1">Belongs to the putative lipase ROG1 family.</text>
</comment>
<feature type="region of interest" description="Disordered" evidence="2">
    <location>
        <begin position="467"/>
        <end position="551"/>
    </location>
</feature>
<proteinExistence type="inferred from homology"/>
<feature type="compositionally biased region" description="Basic residues" evidence="2">
    <location>
        <begin position="471"/>
        <end position="483"/>
    </location>
</feature>
<dbReference type="InterPro" id="IPR007751">
    <property type="entry name" value="DUF676_lipase-like"/>
</dbReference>
<evidence type="ECO:0000256" key="1">
    <source>
        <dbReference type="ARBA" id="ARBA00007920"/>
    </source>
</evidence>
<dbReference type="InterPro" id="IPR029058">
    <property type="entry name" value="AB_hydrolase_fold"/>
</dbReference>
<dbReference type="PANTHER" id="PTHR47842">
    <property type="entry name" value="EXPRESSED PROTEIN"/>
    <property type="match status" value="1"/>
</dbReference>
<sequence length="614" mass="66686">MQASTTSKSAPDSLSRGKRKLLLIYIHGFMGNETSFQSFPAHLHNLLSVTLEDLGWGVHTKVYPKFETRHNISVATEAFSKWVAQFENQGTDVILLGHSMGGILAAEVVLLRDERGGLRHRILGVVTFDSPFLGMHPGVISAGLGSLFRSEGKSPSEEGGSGEGGGVYAGENSSLASLSTVPSGSSVDEFFDKRPQRNFTVVQSKQEGTWDSALKFINKHHSHLTSATGQYLMSHLEFGGCLADPAGLKNRYNAIRKLETGEPAMDGKTTRVRFVNYYTCSTGRSKDPPKPAPAAVHPEHSFDLADAGVEGSGGSELQEMTREMHLGVNSSPPRPHSRSPSTSTISAGEMALAQLEPDPISDGASYEDKPSGSTPAPILETTAVAPEHGISDHGSSTSVFSAASPPAPPVISPPPPKPTQFDYSQIPDATVRKAAEKAAAKAMKLWEKSVKDYEKVVKDWEKALEKTERKKREKEKKEKRKSATQHDGEVERLRLEKERMEKEERRLMGAPEPPAYGGQSSIPSPSPSPSPAPSPIHGPTPAPENQQRKKRERKFCLIPRTPDACWIKVEMTGVDEVGAHCGLFFLGDVYERLVGDVAGRIEGWVGEEGTRRLL</sequence>
<evidence type="ECO:0000259" key="3">
    <source>
        <dbReference type="Pfam" id="PF05057"/>
    </source>
</evidence>
<keyword evidence="5" id="KW-1185">Reference proteome</keyword>
<dbReference type="AlphaFoldDB" id="A0A292PU39"/>
<feature type="region of interest" description="Disordered" evidence="2">
    <location>
        <begin position="326"/>
        <end position="345"/>
    </location>
</feature>
<name>A0A292PU39_9PEZI</name>
<evidence type="ECO:0000313" key="5">
    <source>
        <dbReference type="Proteomes" id="UP001412239"/>
    </source>
</evidence>
<accession>A0A292PU39</accession>
<dbReference type="Proteomes" id="UP001412239">
    <property type="component" value="Unassembled WGS sequence"/>
</dbReference>
<organism evidence="4 5">
    <name type="scientific">Tuber aestivum</name>
    <name type="common">summer truffle</name>
    <dbReference type="NCBI Taxonomy" id="59557"/>
    <lineage>
        <taxon>Eukaryota</taxon>
        <taxon>Fungi</taxon>
        <taxon>Dikarya</taxon>
        <taxon>Ascomycota</taxon>
        <taxon>Pezizomycotina</taxon>
        <taxon>Pezizomycetes</taxon>
        <taxon>Pezizales</taxon>
        <taxon>Tuberaceae</taxon>
        <taxon>Tuber</taxon>
    </lineage>
</organism>
<feature type="domain" description="DUF676" evidence="3">
    <location>
        <begin position="20"/>
        <end position="135"/>
    </location>
</feature>
<feature type="compositionally biased region" description="Low complexity" evidence="2">
    <location>
        <begin position="395"/>
        <end position="404"/>
    </location>
</feature>
<dbReference type="PANTHER" id="PTHR47842:SF3">
    <property type="entry name" value="DUF676 DOMAIN-CONTAINING PROTEIN"/>
    <property type="match status" value="1"/>
</dbReference>
<feature type="compositionally biased region" description="Basic and acidic residues" evidence="2">
    <location>
        <begin position="484"/>
        <end position="507"/>
    </location>
</feature>
<feature type="non-terminal residue" evidence="4">
    <location>
        <position position="614"/>
    </location>
</feature>
<dbReference type="EMBL" id="LN891030">
    <property type="protein sequence ID" value="CUS11122.1"/>
    <property type="molecule type" value="Genomic_DNA"/>
</dbReference>
<feature type="region of interest" description="Disordered" evidence="2">
    <location>
        <begin position="358"/>
        <end position="423"/>
    </location>
</feature>
<reference evidence="4" key="1">
    <citation type="submission" date="2015-10" db="EMBL/GenBank/DDBJ databases">
        <authorList>
            <person name="Regsiter A."/>
            <person name="william w."/>
        </authorList>
    </citation>
    <scope>NUCLEOTIDE SEQUENCE</scope>
    <source>
        <strain evidence="4">Montdore</strain>
    </source>
</reference>
<dbReference type="Pfam" id="PF05057">
    <property type="entry name" value="DUF676"/>
    <property type="match status" value="1"/>
</dbReference>
<feature type="compositionally biased region" description="Pro residues" evidence="2">
    <location>
        <begin position="405"/>
        <end position="418"/>
    </location>
</feature>
<gene>
    <name evidence="4" type="ORF">GSTUAT00004796001</name>
</gene>
<dbReference type="SUPFAM" id="SSF53474">
    <property type="entry name" value="alpha/beta-Hydrolases"/>
    <property type="match status" value="1"/>
</dbReference>
<evidence type="ECO:0000256" key="2">
    <source>
        <dbReference type="SAM" id="MobiDB-lite"/>
    </source>
</evidence>